<evidence type="ECO:0000256" key="10">
    <source>
        <dbReference type="SAM" id="Phobius"/>
    </source>
</evidence>
<dbReference type="OrthoDB" id="542931at2759"/>
<sequence length="397" mass="43119">MRPTLNVRLLGVGGAGSGGLASDLRLALASPVQGFDPYRILLQIVSLQALHYLVLCLVAPPCAALFPYIQTDRLEFQGGAMSLGLVLDWREISGVPTAGRAAWATTSGSTSAMESDRWDEAQGLDRWWDSAAYLLPPTTAAAEERGPIKVTVGDVGWIGSRPASVHSIDAAPPSAKGKTKSPAWYRATAQDPSRGWSIVLAWVLTGIADVYLLALLVRRPTHILDHTLTLHFWHAVLTTLYTRQLPRSLFYWMVMCAHAGGCVVWAEALAIGREMKGWTSGLGRQHGDNDDEDDNNDDEEQVHEHDGLLRGQAGRTGAHQDSDSGRREERGANNGVDGLAADRPKMKSSRSPTTHVVFDHDEVLDSDQEDDHRDAAAGRKGKANGHSAEAIEMKRLD</sequence>
<dbReference type="PANTHER" id="PTHR12952:SF0">
    <property type="entry name" value="PROTEIN SYS1 HOMOLOG"/>
    <property type="match status" value="1"/>
</dbReference>
<feature type="transmembrane region" description="Helical" evidence="10">
    <location>
        <begin position="49"/>
        <end position="69"/>
    </location>
</feature>
<dbReference type="GO" id="GO:0006895">
    <property type="term" value="P:Golgi to endosome transport"/>
    <property type="evidence" value="ECO:0007669"/>
    <property type="project" value="TreeGrafter"/>
</dbReference>
<dbReference type="GO" id="GO:0043001">
    <property type="term" value="P:Golgi to plasma membrane protein transport"/>
    <property type="evidence" value="ECO:0007669"/>
    <property type="project" value="TreeGrafter"/>
</dbReference>
<evidence type="ECO:0000256" key="4">
    <source>
        <dbReference type="ARBA" id="ARBA00022692"/>
    </source>
</evidence>
<evidence type="ECO:0000256" key="7">
    <source>
        <dbReference type="ARBA" id="ARBA00023034"/>
    </source>
</evidence>
<keyword evidence="5" id="KW-0653">Protein transport</keyword>
<dbReference type="EMBL" id="KZ819635">
    <property type="protein sequence ID" value="PWN91424.1"/>
    <property type="molecule type" value="Genomic_DNA"/>
</dbReference>
<gene>
    <name evidence="11" type="ORF">FA10DRAFT_300036</name>
</gene>
<reference evidence="11 12" key="1">
    <citation type="journal article" date="2018" name="Mol. Biol. Evol.">
        <title>Broad Genomic Sampling Reveals a Smut Pathogenic Ancestry of the Fungal Clade Ustilaginomycotina.</title>
        <authorList>
            <person name="Kijpornyongpan T."/>
            <person name="Mondo S.J."/>
            <person name="Barry K."/>
            <person name="Sandor L."/>
            <person name="Lee J."/>
            <person name="Lipzen A."/>
            <person name="Pangilinan J."/>
            <person name="LaButti K."/>
            <person name="Hainaut M."/>
            <person name="Henrissat B."/>
            <person name="Grigoriev I.V."/>
            <person name="Spatafora J.W."/>
            <person name="Aime M.C."/>
        </authorList>
    </citation>
    <scope>NUCLEOTIDE SEQUENCE [LARGE SCALE GENOMIC DNA]</scope>
    <source>
        <strain evidence="11 12">MCA 4198</strain>
    </source>
</reference>
<proteinExistence type="inferred from homology"/>
<accession>A0A316YRI2</accession>
<dbReference type="STRING" id="215250.A0A316YRI2"/>
<dbReference type="RefSeq" id="XP_025378622.1">
    <property type="nucleotide sequence ID" value="XM_025524788.1"/>
</dbReference>
<dbReference type="Proteomes" id="UP000245768">
    <property type="component" value="Unassembled WGS sequence"/>
</dbReference>
<organism evidence="11 12">
    <name type="scientific">Acaromyces ingoldii</name>
    <dbReference type="NCBI Taxonomy" id="215250"/>
    <lineage>
        <taxon>Eukaryota</taxon>
        <taxon>Fungi</taxon>
        <taxon>Dikarya</taxon>
        <taxon>Basidiomycota</taxon>
        <taxon>Ustilaginomycotina</taxon>
        <taxon>Exobasidiomycetes</taxon>
        <taxon>Exobasidiales</taxon>
        <taxon>Cryptobasidiaceae</taxon>
        <taxon>Acaromyces</taxon>
    </lineage>
</organism>
<keyword evidence="7" id="KW-0333">Golgi apparatus</keyword>
<dbReference type="AlphaFoldDB" id="A0A316YRI2"/>
<dbReference type="InterPro" id="IPR019185">
    <property type="entry name" value="Integral_membrane_SYS1-rel"/>
</dbReference>
<feature type="region of interest" description="Disordered" evidence="9">
    <location>
        <begin position="280"/>
        <end position="397"/>
    </location>
</feature>
<keyword evidence="4 10" id="KW-0812">Transmembrane</keyword>
<keyword evidence="12" id="KW-1185">Reference proteome</keyword>
<comment type="subcellular location">
    <subcellularLocation>
        <location evidence="1">Golgi apparatus membrane</location>
        <topology evidence="1">Multi-pass membrane protein</topology>
    </subcellularLocation>
</comment>
<feature type="compositionally biased region" description="Basic and acidic residues" evidence="9">
    <location>
        <begin position="318"/>
        <end position="331"/>
    </location>
</feature>
<dbReference type="GO" id="GO:0034067">
    <property type="term" value="P:protein localization to Golgi apparatus"/>
    <property type="evidence" value="ECO:0007669"/>
    <property type="project" value="TreeGrafter"/>
</dbReference>
<dbReference type="GO" id="GO:0000139">
    <property type="term" value="C:Golgi membrane"/>
    <property type="evidence" value="ECO:0007669"/>
    <property type="project" value="UniProtKB-SubCell"/>
</dbReference>
<dbReference type="GeneID" id="37046704"/>
<evidence type="ECO:0000313" key="11">
    <source>
        <dbReference type="EMBL" id="PWN91424.1"/>
    </source>
</evidence>
<evidence type="ECO:0000256" key="5">
    <source>
        <dbReference type="ARBA" id="ARBA00022927"/>
    </source>
</evidence>
<comment type="similarity">
    <text evidence="2">Belongs to the SYS1 family.</text>
</comment>
<keyword evidence="3" id="KW-0813">Transport</keyword>
<feature type="transmembrane region" description="Helical" evidence="10">
    <location>
        <begin position="196"/>
        <end position="217"/>
    </location>
</feature>
<evidence type="ECO:0000256" key="2">
    <source>
        <dbReference type="ARBA" id="ARBA00008160"/>
    </source>
</evidence>
<feature type="compositionally biased region" description="Acidic residues" evidence="9">
    <location>
        <begin position="289"/>
        <end position="301"/>
    </location>
</feature>
<dbReference type="GO" id="GO:0005829">
    <property type="term" value="C:cytosol"/>
    <property type="evidence" value="ECO:0007669"/>
    <property type="project" value="GOC"/>
</dbReference>
<dbReference type="PANTHER" id="PTHR12952">
    <property type="entry name" value="SYS1"/>
    <property type="match status" value="1"/>
</dbReference>
<evidence type="ECO:0000256" key="6">
    <source>
        <dbReference type="ARBA" id="ARBA00022989"/>
    </source>
</evidence>
<dbReference type="InParanoid" id="A0A316YRI2"/>
<evidence type="ECO:0000313" key="12">
    <source>
        <dbReference type="Proteomes" id="UP000245768"/>
    </source>
</evidence>
<keyword evidence="8 10" id="KW-0472">Membrane</keyword>
<protein>
    <recommendedName>
        <fullName evidence="13">Integral membrane protein</fullName>
    </recommendedName>
</protein>
<evidence type="ECO:0000256" key="3">
    <source>
        <dbReference type="ARBA" id="ARBA00022448"/>
    </source>
</evidence>
<evidence type="ECO:0000256" key="9">
    <source>
        <dbReference type="SAM" id="MobiDB-lite"/>
    </source>
</evidence>
<evidence type="ECO:0000256" key="8">
    <source>
        <dbReference type="ARBA" id="ARBA00023136"/>
    </source>
</evidence>
<evidence type="ECO:0000256" key="1">
    <source>
        <dbReference type="ARBA" id="ARBA00004653"/>
    </source>
</evidence>
<name>A0A316YRI2_9BASI</name>
<feature type="transmembrane region" description="Helical" evidence="10">
    <location>
        <begin position="249"/>
        <end position="271"/>
    </location>
</feature>
<dbReference type="GO" id="GO:0005802">
    <property type="term" value="C:trans-Golgi network"/>
    <property type="evidence" value="ECO:0007669"/>
    <property type="project" value="TreeGrafter"/>
</dbReference>
<keyword evidence="6 10" id="KW-1133">Transmembrane helix</keyword>
<evidence type="ECO:0008006" key="13">
    <source>
        <dbReference type="Google" id="ProtNLM"/>
    </source>
</evidence>
<dbReference type="Pfam" id="PF09801">
    <property type="entry name" value="SYS1"/>
    <property type="match status" value="1"/>
</dbReference>